<evidence type="ECO:0000313" key="4">
    <source>
        <dbReference type="EMBL" id="KAF2073881.1"/>
    </source>
</evidence>
<feature type="repeat" description="RCC1" evidence="2">
    <location>
        <begin position="347"/>
        <end position="438"/>
    </location>
</feature>
<dbReference type="EMBL" id="AJWJ01000177">
    <property type="protein sequence ID" value="KAF2073881.1"/>
    <property type="molecule type" value="Genomic_DNA"/>
</dbReference>
<feature type="repeat" description="RCC1" evidence="2">
    <location>
        <begin position="139"/>
        <end position="192"/>
    </location>
</feature>
<evidence type="ECO:0008006" key="6">
    <source>
        <dbReference type="Google" id="ProtNLM"/>
    </source>
</evidence>
<feature type="region of interest" description="Disordered" evidence="3">
    <location>
        <begin position="501"/>
        <end position="550"/>
    </location>
</feature>
<name>A0A8J4PUT3_9MYCE</name>
<feature type="repeat" description="RCC1" evidence="2">
    <location>
        <begin position="297"/>
        <end position="346"/>
    </location>
</feature>
<keyword evidence="5" id="KW-1185">Reference proteome</keyword>
<proteinExistence type="predicted"/>
<dbReference type="PROSITE" id="PS00626">
    <property type="entry name" value="RCC1_2"/>
    <property type="match status" value="4"/>
</dbReference>
<dbReference type="Gene3D" id="2.130.10.30">
    <property type="entry name" value="Regulator of chromosome condensation 1/beta-lactamase-inhibitor protein II"/>
    <property type="match status" value="3"/>
</dbReference>
<evidence type="ECO:0000256" key="2">
    <source>
        <dbReference type="PROSITE-ProRule" id="PRU00235"/>
    </source>
</evidence>
<dbReference type="Proteomes" id="UP000695562">
    <property type="component" value="Unassembled WGS sequence"/>
</dbReference>
<dbReference type="PANTHER" id="PTHR22870:SF460">
    <property type="entry name" value="REGULATOR OF CHROMOSOME CONDENSATION DOMAIN-CONTAINING PROTEIN"/>
    <property type="match status" value="1"/>
</dbReference>
<protein>
    <recommendedName>
        <fullName evidence="6">Regulator of chromosome condensation domain-containing protein</fullName>
    </recommendedName>
</protein>
<feature type="region of interest" description="Disordered" evidence="3">
    <location>
        <begin position="20"/>
        <end position="76"/>
    </location>
</feature>
<dbReference type="OrthoDB" id="18090at2759"/>
<dbReference type="InterPro" id="IPR009091">
    <property type="entry name" value="RCC1/BLIP-II"/>
</dbReference>
<comment type="caution">
    <text evidence="4">The sequence shown here is derived from an EMBL/GenBank/DDBJ whole genome shotgun (WGS) entry which is preliminary data.</text>
</comment>
<feature type="repeat" description="RCC1" evidence="2">
    <location>
        <begin position="87"/>
        <end position="138"/>
    </location>
</feature>
<dbReference type="AlphaFoldDB" id="A0A8J4PUT3"/>
<feature type="repeat" description="RCC1" evidence="2">
    <location>
        <begin position="193"/>
        <end position="244"/>
    </location>
</feature>
<dbReference type="PANTHER" id="PTHR22870">
    <property type="entry name" value="REGULATOR OF CHROMOSOME CONDENSATION"/>
    <property type="match status" value="1"/>
</dbReference>
<evidence type="ECO:0000313" key="5">
    <source>
        <dbReference type="Proteomes" id="UP000695562"/>
    </source>
</evidence>
<reference evidence="4" key="1">
    <citation type="submission" date="2020-01" db="EMBL/GenBank/DDBJ databases">
        <title>Development of genomics and gene disruption for Polysphondylium violaceum indicates a role for the polyketide synthase stlB in stalk morphogenesis.</title>
        <authorList>
            <person name="Narita B."/>
            <person name="Kawabe Y."/>
            <person name="Kin K."/>
            <person name="Saito T."/>
            <person name="Gibbs R."/>
            <person name="Kuspa A."/>
            <person name="Muzny D."/>
            <person name="Queller D."/>
            <person name="Richards S."/>
            <person name="Strassman J."/>
            <person name="Sucgang R."/>
            <person name="Worley K."/>
            <person name="Schaap P."/>
        </authorList>
    </citation>
    <scope>NUCLEOTIDE SEQUENCE</scope>
    <source>
        <strain evidence="4">QSvi11</strain>
    </source>
</reference>
<dbReference type="PRINTS" id="PR00633">
    <property type="entry name" value="RCCNDNSATION"/>
</dbReference>
<dbReference type="InterPro" id="IPR000408">
    <property type="entry name" value="Reg_chr_condens"/>
</dbReference>
<dbReference type="PROSITE" id="PS50012">
    <property type="entry name" value="RCC1_3"/>
    <property type="match status" value="6"/>
</dbReference>
<dbReference type="InterPro" id="IPR051210">
    <property type="entry name" value="Ub_ligase/GEF_domain"/>
</dbReference>
<organism evidence="4 5">
    <name type="scientific">Polysphondylium violaceum</name>
    <dbReference type="NCBI Taxonomy" id="133409"/>
    <lineage>
        <taxon>Eukaryota</taxon>
        <taxon>Amoebozoa</taxon>
        <taxon>Evosea</taxon>
        <taxon>Eumycetozoa</taxon>
        <taxon>Dictyostelia</taxon>
        <taxon>Dictyosteliales</taxon>
        <taxon>Dictyosteliaceae</taxon>
        <taxon>Polysphondylium</taxon>
    </lineage>
</organism>
<keyword evidence="1" id="KW-0677">Repeat</keyword>
<evidence type="ECO:0000256" key="1">
    <source>
        <dbReference type="ARBA" id="ARBA00022737"/>
    </source>
</evidence>
<gene>
    <name evidence="4" type="ORF">CYY_004805</name>
</gene>
<feature type="compositionally biased region" description="Acidic residues" evidence="3">
    <location>
        <begin position="38"/>
        <end position="64"/>
    </location>
</feature>
<dbReference type="SUPFAM" id="SSF50985">
    <property type="entry name" value="RCC1/BLIP-II"/>
    <property type="match status" value="2"/>
</dbReference>
<dbReference type="Pfam" id="PF00415">
    <property type="entry name" value="RCC1"/>
    <property type="match status" value="5"/>
</dbReference>
<feature type="compositionally biased region" description="Low complexity" evidence="3">
    <location>
        <begin position="507"/>
        <end position="550"/>
    </location>
</feature>
<feature type="repeat" description="RCC1" evidence="2">
    <location>
        <begin position="245"/>
        <end position="296"/>
    </location>
</feature>
<accession>A0A8J4PUT3</accession>
<evidence type="ECO:0000256" key="3">
    <source>
        <dbReference type="SAM" id="MobiDB-lite"/>
    </source>
</evidence>
<sequence>MLSSVTNWLGCGGASVEKWFFGEGEDESESSSSAESFPSEEDDYVNPDNDDDDDDDDTQDEDDEDKKKKKKKNEKSRGVVVENDVSGCLVAWGYNYFGQCGSGTNKTVQVPLQVHFDTNQRIRLVSSGDSHSMALTEDGRVFVWGCNRWGQLGLGDQVNRITPTLLSHTSSSSAGYSFIATGSQHSMLISSFGEIYSFGCGTNGRLGLGDEAPRFSPTLVASLMGKRIVGAAAGIMHSACIDSQGRLYTWGWNRYGQLGNGSTKVSCAPVHHKDLYKQHFTKVVCGKNHTIALNSDGEMVAFGYNICGQLGIGNLKNSLVPSKVDLGEKVIDVAAGYYHSLCVTDNGEAYSWGYMSEGSLGLGEVTRHQIRPQLIPLSHVRHSHNNADDVFNEIYAPDTTNDEELSAHKAHIEAKYSVGDTVDKVFAGAWNSAIITSSGKLYCFGAGDTYRIGNELKEDQDIPVVIQSDKWGLERLFNIDTDTDIDLQYLIQEQHRKSLKKLKKQTDSSNSDSNSNSSSGDINLNKLSLDNDNCNNSSNNSNNDNSNNSIQNIDNQLIQSRLKKNLKNVKVYSRVVNVSIGGAHSIAIVENKPVKKKFT</sequence>